<dbReference type="VEuPathDB" id="FungiDB:ASPSYDRAFT_45682"/>
<gene>
    <name evidence="1" type="ORF">ASPSYDRAFT_45682</name>
</gene>
<keyword evidence="2" id="KW-1185">Reference proteome</keyword>
<sequence>MITPVNAQNGNTTSVDLAWRDALWHTIMTGGWPTKLPREEEAKLQKVWLGTISSPWFFACG</sequence>
<reference evidence="2" key="1">
    <citation type="journal article" date="2017" name="Genome Biol.">
        <title>Comparative genomics reveals high biological diversity and specific adaptations in the industrially and medically important fungal genus Aspergillus.</title>
        <authorList>
            <person name="de Vries R.P."/>
            <person name="Riley R."/>
            <person name="Wiebenga A."/>
            <person name="Aguilar-Osorio G."/>
            <person name="Amillis S."/>
            <person name="Uchima C.A."/>
            <person name="Anderluh G."/>
            <person name="Asadollahi M."/>
            <person name="Askin M."/>
            <person name="Barry K."/>
            <person name="Battaglia E."/>
            <person name="Bayram O."/>
            <person name="Benocci T."/>
            <person name="Braus-Stromeyer S.A."/>
            <person name="Caldana C."/>
            <person name="Canovas D."/>
            <person name="Cerqueira G.C."/>
            <person name="Chen F."/>
            <person name="Chen W."/>
            <person name="Choi C."/>
            <person name="Clum A."/>
            <person name="Dos Santos R.A."/>
            <person name="Damasio A.R."/>
            <person name="Diallinas G."/>
            <person name="Emri T."/>
            <person name="Fekete E."/>
            <person name="Flipphi M."/>
            <person name="Freyberg S."/>
            <person name="Gallo A."/>
            <person name="Gournas C."/>
            <person name="Habgood R."/>
            <person name="Hainaut M."/>
            <person name="Harispe M.L."/>
            <person name="Henrissat B."/>
            <person name="Hilden K.S."/>
            <person name="Hope R."/>
            <person name="Hossain A."/>
            <person name="Karabika E."/>
            <person name="Karaffa L."/>
            <person name="Karanyi Z."/>
            <person name="Krasevec N."/>
            <person name="Kuo A."/>
            <person name="Kusch H."/>
            <person name="LaButti K."/>
            <person name="Lagendijk E.L."/>
            <person name="Lapidus A."/>
            <person name="Levasseur A."/>
            <person name="Lindquist E."/>
            <person name="Lipzen A."/>
            <person name="Logrieco A.F."/>
            <person name="MacCabe A."/>
            <person name="Maekelae M.R."/>
            <person name="Malavazi I."/>
            <person name="Melin P."/>
            <person name="Meyer V."/>
            <person name="Mielnichuk N."/>
            <person name="Miskei M."/>
            <person name="Molnar A.P."/>
            <person name="Mule G."/>
            <person name="Ngan C.Y."/>
            <person name="Orejas M."/>
            <person name="Orosz E."/>
            <person name="Ouedraogo J.P."/>
            <person name="Overkamp K.M."/>
            <person name="Park H.-S."/>
            <person name="Perrone G."/>
            <person name="Piumi F."/>
            <person name="Punt P.J."/>
            <person name="Ram A.F."/>
            <person name="Ramon A."/>
            <person name="Rauscher S."/>
            <person name="Record E."/>
            <person name="Riano-Pachon D.M."/>
            <person name="Robert V."/>
            <person name="Roehrig J."/>
            <person name="Ruller R."/>
            <person name="Salamov A."/>
            <person name="Salih N.S."/>
            <person name="Samson R.A."/>
            <person name="Sandor E."/>
            <person name="Sanguinetti M."/>
            <person name="Schuetze T."/>
            <person name="Sepcic K."/>
            <person name="Shelest E."/>
            <person name="Sherlock G."/>
            <person name="Sophianopoulou V."/>
            <person name="Squina F.M."/>
            <person name="Sun H."/>
            <person name="Susca A."/>
            <person name="Todd R.B."/>
            <person name="Tsang A."/>
            <person name="Unkles S.E."/>
            <person name="van de Wiele N."/>
            <person name="van Rossen-Uffink D."/>
            <person name="Oliveira J.V."/>
            <person name="Vesth T.C."/>
            <person name="Visser J."/>
            <person name="Yu J.-H."/>
            <person name="Zhou M."/>
            <person name="Andersen M.R."/>
            <person name="Archer D.B."/>
            <person name="Baker S.E."/>
            <person name="Benoit I."/>
            <person name="Brakhage A.A."/>
            <person name="Braus G.H."/>
            <person name="Fischer R."/>
            <person name="Frisvad J.C."/>
            <person name="Goldman G.H."/>
            <person name="Houbraken J."/>
            <person name="Oakley B."/>
            <person name="Pocsi I."/>
            <person name="Scazzocchio C."/>
            <person name="Seiboth B."/>
            <person name="vanKuyk P.A."/>
            <person name="Wortman J."/>
            <person name="Dyer P.S."/>
            <person name="Grigoriev I.V."/>
        </authorList>
    </citation>
    <scope>NUCLEOTIDE SEQUENCE [LARGE SCALE GENOMIC DNA]</scope>
    <source>
        <strain evidence="2">CBS 593.65</strain>
    </source>
</reference>
<dbReference type="STRING" id="1036612.A0A1L9TIX4"/>
<dbReference type="Proteomes" id="UP000184356">
    <property type="component" value="Unassembled WGS sequence"/>
</dbReference>
<proteinExistence type="predicted"/>
<dbReference type="AlphaFoldDB" id="A0A1L9TIX4"/>
<evidence type="ECO:0000313" key="1">
    <source>
        <dbReference type="EMBL" id="OJJ59253.1"/>
    </source>
</evidence>
<protein>
    <submittedName>
        <fullName evidence="1">Uncharacterized protein</fullName>
    </submittedName>
</protein>
<dbReference type="OrthoDB" id="9983560at2759"/>
<organism evidence="1 2">
    <name type="scientific">Aspergillus sydowii CBS 593.65</name>
    <dbReference type="NCBI Taxonomy" id="1036612"/>
    <lineage>
        <taxon>Eukaryota</taxon>
        <taxon>Fungi</taxon>
        <taxon>Dikarya</taxon>
        <taxon>Ascomycota</taxon>
        <taxon>Pezizomycotina</taxon>
        <taxon>Eurotiomycetes</taxon>
        <taxon>Eurotiomycetidae</taxon>
        <taxon>Eurotiales</taxon>
        <taxon>Aspergillaceae</taxon>
        <taxon>Aspergillus</taxon>
        <taxon>Aspergillus subgen. Nidulantes</taxon>
    </lineage>
</organism>
<name>A0A1L9TIX4_9EURO</name>
<dbReference type="EMBL" id="KV878586">
    <property type="protein sequence ID" value="OJJ59253.1"/>
    <property type="molecule type" value="Genomic_DNA"/>
</dbReference>
<dbReference type="RefSeq" id="XP_040703059.1">
    <property type="nucleotide sequence ID" value="XM_040847095.1"/>
</dbReference>
<dbReference type="GeneID" id="63763168"/>
<accession>A0A1L9TIX4</accession>
<evidence type="ECO:0000313" key="2">
    <source>
        <dbReference type="Proteomes" id="UP000184356"/>
    </source>
</evidence>